<dbReference type="OrthoDB" id="1269635at2"/>
<evidence type="ECO:0000313" key="4">
    <source>
        <dbReference type="Proteomes" id="UP000650994"/>
    </source>
</evidence>
<gene>
    <name evidence="1" type="ORF">GCM10010984_17170</name>
    <name evidence="2" type="ORF">SAMN05443634_105163</name>
</gene>
<dbReference type="Proteomes" id="UP000184120">
    <property type="component" value="Unassembled WGS sequence"/>
</dbReference>
<reference evidence="4" key="4">
    <citation type="journal article" date="2019" name="Int. J. Syst. Evol. Microbiol.">
        <title>The Global Catalogue of Microorganisms (GCM) 10K type strain sequencing project: providing services to taxonomists for standard genome sequencing and annotation.</title>
        <authorList>
            <consortium name="The Broad Institute Genomics Platform"/>
            <consortium name="The Broad Institute Genome Sequencing Center for Infectious Disease"/>
            <person name="Wu L."/>
            <person name="Ma J."/>
        </authorList>
    </citation>
    <scope>NUCLEOTIDE SEQUENCE [LARGE SCALE GENOMIC DNA]</scope>
    <source>
        <strain evidence="4">CGMCC 1.12707</strain>
    </source>
</reference>
<name>A0A1M6X979_9FLAO</name>
<dbReference type="Pfam" id="PF03864">
    <property type="entry name" value="Phage_cap_E"/>
    <property type="match status" value="1"/>
</dbReference>
<dbReference type="RefSeq" id="WP_072931205.1">
    <property type="nucleotide sequence ID" value="NZ_BMFL01000011.1"/>
</dbReference>
<dbReference type="EMBL" id="FRBH01000005">
    <property type="protein sequence ID" value="SHL02527.1"/>
    <property type="molecule type" value="Genomic_DNA"/>
</dbReference>
<evidence type="ECO:0000313" key="3">
    <source>
        <dbReference type="Proteomes" id="UP000184120"/>
    </source>
</evidence>
<evidence type="ECO:0000313" key="2">
    <source>
        <dbReference type="EMBL" id="SHL02527.1"/>
    </source>
</evidence>
<reference evidence="2" key="3">
    <citation type="submission" date="2016-11" db="EMBL/GenBank/DDBJ databases">
        <authorList>
            <person name="Jaros S."/>
            <person name="Januszkiewicz K."/>
            <person name="Wedrychowicz H."/>
        </authorList>
    </citation>
    <scope>NUCLEOTIDE SEQUENCE [LARGE SCALE GENOMIC DNA]</scope>
    <source>
        <strain evidence="2">DSM 27989</strain>
    </source>
</reference>
<accession>A0A1M6X979</accession>
<dbReference type="Proteomes" id="UP000650994">
    <property type="component" value="Unassembled WGS sequence"/>
</dbReference>
<keyword evidence="4" id="KW-1185">Reference proteome</keyword>
<dbReference type="AlphaFoldDB" id="A0A1M6X979"/>
<sequence length="374" mass="41456">MTQTQSLFLNYTEAHYANYILAQHRKINGVSEGAIKPYLFQSKLNTVYSADGNWSSITGLFKNVLADYVDIDSPAPLKARGTRGVAQGEIPDISNKYVKSAKQLRQIRTMIASFSTNTALGADYEKQIIQELFRDDANSLQNVYELHEYSFLSGFSNGVLEVEQNISAGTTLRANFRYIKSHDFKSANFTTITVDDINQISDKAKADGNTLVEVYIDNAAMAKIKKDPSFKEQFAFSKDIVADADKLPNLTSNKIKDFFKDEWGVKVITDGVDRTFIAQKDGVDTTVKPWAEGVMVFTSSVQVGSLVWSHTEEYFAPTEAVKYQLAGHVLMSKFGTTDPKSEGTKAEARALPVIGAVEGIYRLETVEAIELPEG</sequence>
<protein>
    <submittedName>
        <fullName evidence="2">Phage major capsid protein E</fullName>
    </submittedName>
</protein>
<proteinExistence type="predicted"/>
<dbReference type="STRING" id="1434701.SAMN05443634_105163"/>
<reference evidence="3" key="2">
    <citation type="submission" date="2016-11" db="EMBL/GenBank/DDBJ databases">
        <authorList>
            <person name="Varghese N."/>
            <person name="Submissions S."/>
        </authorList>
    </citation>
    <scope>NUCLEOTIDE SEQUENCE [LARGE SCALE GENOMIC DNA]</scope>
    <source>
        <strain evidence="3">DSM 27989</strain>
    </source>
</reference>
<dbReference type="EMBL" id="BMFL01000011">
    <property type="protein sequence ID" value="GGF00173.1"/>
    <property type="molecule type" value="Genomic_DNA"/>
</dbReference>
<organism evidence="2 3">
    <name type="scientific">Chishuiella changwenlii</name>
    <dbReference type="NCBI Taxonomy" id="1434701"/>
    <lineage>
        <taxon>Bacteria</taxon>
        <taxon>Pseudomonadati</taxon>
        <taxon>Bacteroidota</taxon>
        <taxon>Flavobacteriia</taxon>
        <taxon>Flavobacteriales</taxon>
        <taxon>Weeksellaceae</taxon>
        <taxon>Chishuiella</taxon>
    </lineage>
</organism>
<dbReference type="InterPro" id="IPR005564">
    <property type="entry name" value="Major_capsid_GpE"/>
</dbReference>
<reference evidence="1" key="1">
    <citation type="journal article" date="2014" name="Int. J. Syst. Evol. Microbiol.">
        <title>Complete genome of a new Firmicutes species belonging to the dominant human colonic microbiota ('Ruminococcus bicirculans') reveals two chromosomes and a selective capacity to utilize plant glucans.</title>
        <authorList>
            <consortium name="NISC Comparative Sequencing Program"/>
            <person name="Wegmann U."/>
            <person name="Louis P."/>
            <person name="Goesmann A."/>
            <person name="Henrissat B."/>
            <person name="Duncan S.H."/>
            <person name="Flint H.J."/>
        </authorList>
    </citation>
    <scope>NUCLEOTIDE SEQUENCE</scope>
    <source>
        <strain evidence="1">CGMCC 1.12707</strain>
    </source>
</reference>
<reference evidence="1" key="5">
    <citation type="submission" date="2024-05" db="EMBL/GenBank/DDBJ databases">
        <authorList>
            <person name="Sun Q."/>
            <person name="Zhou Y."/>
        </authorList>
    </citation>
    <scope>NUCLEOTIDE SEQUENCE</scope>
    <source>
        <strain evidence="1">CGMCC 1.12707</strain>
    </source>
</reference>
<evidence type="ECO:0000313" key="1">
    <source>
        <dbReference type="EMBL" id="GGF00173.1"/>
    </source>
</evidence>